<sequence length="280" mass="31517">MSAHPSHTVSADTDKDLNTLQTDGIVGKKGAFSREWAENMREDMMTAFWSAIQRPGGAVGRGPRRWYVEIHPEEFGGFVDLVTHPWVMAMCENALGRDYQIVEIGFDVPFQGAKYQPWHRDFPSPRETYEGRRITSLAFNLTGVDVTEDMGPFEVAPGTQYEDGRTWKHEMFPSREIWPMFQERAVRKYPELGDISCRSALTVHRGTEHASPIARPVMVLGVDAPGAGHAELHDLMVTQNYFDALPLSVREHLVCRVVDKLVPVTQKHDIEGLVMGADPV</sequence>
<protein>
    <submittedName>
        <fullName evidence="1">Phytanoyl-CoA dioxygenase PhyH</fullName>
    </submittedName>
</protein>
<dbReference type="EMBL" id="QPJM01000014">
    <property type="protein sequence ID" value="RCW80307.1"/>
    <property type="molecule type" value="Genomic_DNA"/>
</dbReference>
<dbReference type="AlphaFoldDB" id="A0A368YN08"/>
<dbReference type="RefSeq" id="WP_114431704.1">
    <property type="nucleotide sequence ID" value="NZ_QPJM01000014.1"/>
</dbReference>
<organism evidence="1 2">
    <name type="scientific">Phyllobacterium bourgognense</name>
    <dbReference type="NCBI Taxonomy" id="314236"/>
    <lineage>
        <taxon>Bacteria</taxon>
        <taxon>Pseudomonadati</taxon>
        <taxon>Pseudomonadota</taxon>
        <taxon>Alphaproteobacteria</taxon>
        <taxon>Hyphomicrobiales</taxon>
        <taxon>Phyllobacteriaceae</taxon>
        <taxon>Phyllobacterium</taxon>
    </lineage>
</organism>
<keyword evidence="1" id="KW-0560">Oxidoreductase</keyword>
<proteinExistence type="predicted"/>
<gene>
    <name evidence="1" type="ORF">C7476_11421</name>
</gene>
<dbReference type="SUPFAM" id="SSF51197">
    <property type="entry name" value="Clavaminate synthase-like"/>
    <property type="match status" value="1"/>
</dbReference>
<evidence type="ECO:0000313" key="2">
    <source>
        <dbReference type="Proteomes" id="UP000253324"/>
    </source>
</evidence>
<dbReference type="InterPro" id="IPR051961">
    <property type="entry name" value="Fungal_Metabolite_Diox"/>
</dbReference>
<reference evidence="1 2" key="1">
    <citation type="submission" date="2018-07" db="EMBL/GenBank/DDBJ databases">
        <title>Genomic Encyclopedia of Type Strains, Phase III (KMG-III): the genomes of soil and plant-associated and newly described type strains.</title>
        <authorList>
            <person name="Whitman W."/>
        </authorList>
    </citation>
    <scope>NUCLEOTIDE SEQUENCE [LARGE SCALE GENOMIC DNA]</scope>
    <source>
        <strain evidence="1 2">31-25a</strain>
    </source>
</reference>
<dbReference type="PANTHER" id="PTHR37563">
    <property type="entry name" value="PHYTANOYL-COA DIOXYGENASE FAMILY PROTEIN (AFU_ORTHOLOGUE AFUA_2G03330)"/>
    <property type="match status" value="1"/>
</dbReference>
<dbReference type="OrthoDB" id="8678660at2"/>
<dbReference type="PANTHER" id="PTHR37563:SF2">
    <property type="entry name" value="PHYTANOYL-COA DIOXYGENASE FAMILY PROTEIN (AFU_ORTHOLOGUE AFUA_2G03330)"/>
    <property type="match status" value="1"/>
</dbReference>
<dbReference type="Pfam" id="PF05721">
    <property type="entry name" value="PhyH"/>
    <property type="match status" value="1"/>
</dbReference>
<comment type="caution">
    <text evidence="1">The sequence shown here is derived from an EMBL/GenBank/DDBJ whole genome shotgun (WGS) entry which is preliminary data.</text>
</comment>
<accession>A0A368YN08</accession>
<dbReference type="InterPro" id="IPR008775">
    <property type="entry name" value="Phytyl_CoA_dOase-like"/>
</dbReference>
<dbReference type="Proteomes" id="UP000253324">
    <property type="component" value="Unassembled WGS sequence"/>
</dbReference>
<dbReference type="GO" id="GO:0016706">
    <property type="term" value="F:2-oxoglutarate-dependent dioxygenase activity"/>
    <property type="evidence" value="ECO:0007669"/>
    <property type="project" value="UniProtKB-ARBA"/>
</dbReference>
<evidence type="ECO:0000313" key="1">
    <source>
        <dbReference type="EMBL" id="RCW80307.1"/>
    </source>
</evidence>
<name>A0A368YN08_9HYPH</name>
<keyword evidence="2" id="KW-1185">Reference proteome</keyword>
<keyword evidence="1" id="KW-0223">Dioxygenase</keyword>
<dbReference type="Gene3D" id="2.60.120.620">
    <property type="entry name" value="q2cbj1_9rhob like domain"/>
    <property type="match status" value="1"/>
</dbReference>